<dbReference type="InterPro" id="IPR014284">
    <property type="entry name" value="RNA_pol_sigma-70_dom"/>
</dbReference>
<dbReference type="InterPro" id="IPR039425">
    <property type="entry name" value="RNA_pol_sigma-70-like"/>
</dbReference>
<evidence type="ECO:0000259" key="6">
    <source>
        <dbReference type="Pfam" id="PF04542"/>
    </source>
</evidence>
<evidence type="ECO:0000256" key="1">
    <source>
        <dbReference type="ARBA" id="ARBA00010641"/>
    </source>
</evidence>
<evidence type="ECO:0000313" key="8">
    <source>
        <dbReference type="Proteomes" id="UP001144280"/>
    </source>
</evidence>
<gene>
    <name evidence="7" type="primary">rpoE_24</name>
    <name evidence="7" type="ORF">Pa4123_74780</name>
</gene>
<keyword evidence="5" id="KW-0804">Transcription</keyword>
<dbReference type="SUPFAM" id="SSF88946">
    <property type="entry name" value="Sigma2 domain of RNA polymerase sigma factors"/>
    <property type="match status" value="1"/>
</dbReference>
<evidence type="ECO:0000256" key="2">
    <source>
        <dbReference type="ARBA" id="ARBA00023015"/>
    </source>
</evidence>
<dbReference type="InterPro" id="IPR013324">
    <property type="entry name" value="RNA_pol_sigma_r3/r4-like"/>
</dbReference>
<dbReference type="NCBIfam" id="TIGR02937">
    <property type="entry name" value="sigma70-ECF"/>
    <property type="match status" value="1"/>
</dbReference>
<keyword evidence="4" id="KW-0238">DNA-binding</keyword>
<dbReference type="Proteomes" id="UP001144280">
    <property type="component" value="Unassembled WGS sequence"/>
</dbReference>
<dbReference type="EMBL" id="BSDI01000056">
    <property type="protein sequence ID" value="GLI02200.1"/>
    <property type="molecule type" value="Genomic_DNA"/>
</dbReference>
<accession>A0ABQ5R740</accession>
<dbReference type="RefSeq" id="WP_281903696.1">
    <property type="nucleotide sequence ID" value="NZ_BSDI01000056.1"/>
</dbReference>
<keyword evidence="3" id="KW-0731">Sigma factor</keyword>
<protein>
    <submittedName>
        <fullName evidence="7">RNA polymerase sigma factor</fullName>
    </submittedName>
</protein>
<evidence type="ECO:0000313" key="7">
    <source>
        <dbReference type="EMBL" id="GLI02200.1"/>
    </source>
</evidence>
<dbReference type="PANTHER" id="PTHR43133">
    <property type="entry name" value="RNA POLYMERASE ECF-TYPE SIGMA FACTO"/>
    <property type="match status" value="1"/>
</dbReference>
<proteinExistence type="inferred from homology"/>
<dbReference type="InterPro" id="IPR036388">
    <property type="entry name" value="WH-like_DNA-bd_sf"/>
</dbReference>
<organism evidence="7 8">
    <name type="scientific">Phytohabitans aurantiacus</name>
    <dbReference type="NCBI Taxonomy" id="3016789"/>
    <lineage>
        <taxon>Bacteria</taxon>
        <taxon>Bacillati</taxon>
        <taxon>Actinomycetota</taxon>
        <taxon>Actinomycetes</taxon>
        <taxon>Micromonosporales</taxon>
        <taxon>Micromonosporaceae</taxon>
    </lineage>
</organism>
<comment type="caution">
    <text evidence="7">The sequence shown here is derived from an EMBL/GenBank/DDBJ whole genome shotgun (WGS) entry which is preliminary data.</text>
</comment>
<feature type="domain" description="RNA polymerase sigma-70 region 2" evidence="6">
    <location>
        <begin position="26"/>
        <end position="91"/>
    </location>
</feature>
<evidence type="ECO:0000256" key="5">
    <source>
        <dbReference type="ARBA" id="ARBA00023163"/>
    </source>
</evidence>
<sequence>MRDDPVVVMLVARARSGEAEAWHQIVDRYAPLVWGICRRYRLSQADSEDVGQNVWLKLHQHLASLRDPAALPGWLARTTYHECLAVLRAAQQRRRAELADEAPVATDGGFAAIERDWERERWHIALREAYAQLRPHCRELLALLFEDPPVPYREIGERLGMKVGSIGPTRERCLADLRRCRALAMLIEAERAREGGEVDVRPMVER</sequence>
<keyword evidence="2" id="KW-0805">Transcription regulation</keyword>
<dbReference type="SUPFAM" id="SSF88659">
    <property type="entry name" value="Sigma3 and sigma4 domains of RNA polymerase sigma factors"/>
    <property type="match status" value="1"/>
</dbReference>
<dbReference type="Gene3D" id="1.10.10.10">
    <property type="entry name" value="Winged helix-like DNA-binding domain superfamily/Winged helix DNA-binding domain"/>
    <property type="match status" value="1"/>
</dbReference>
<dbReference type="InterPro" id="IPR013325">
    <property type="entry name" value="RNA_pol_sigma_r2"/>
</dbReference>
<reference evidence="7" key="1">
    <citation type="submission" date="2022-12" db="EMBL/GenBank/DDBJ databases">
        <title>New Phytohabitans aurantiacus sp. RD004123 nov., an actinomycete isolated from soil.</title>
        <authorList>
            <person name="Triningsih D.W."/>
            <person name="Harunari E."/>
            <person name="Igarashi Y."/>
        </authorList>
    </citation>
    <scope>NUCLEOTIDE SEQUENCE</scope>
    <source>
        <strain evidence="7">RD004123</strain>
    </source>
</reference>
<dbReference type="InterPro" id="IPR007627">
    <property type="entry name" value="RNA_pol_sigma70_r2"/>
</dbReference>
<evidence type="ECO:0000256" key="4">
    <source>
        <dbReference type="ARBA" id="ARBA00023125"/>
    </source>
</evidence>
<dbReference type="PANTHER" id="PTHR43133:SF8">
    <property type="entry name" value="RNA POLYMERASE SIGMA FACTOR HI_1459-RELATED"/>
    <property type="match status" value="1"/>
</dbReference>
<keyword evidence="8" id="KW-1185">Reference proteome</keyword>
<dbReference type="Gene3D" id="1.10.1740.10">
    <property type="match status" value="1"/>
</dbReference>
<dbReference type="Pfam" id="PF04542">
    <property type="entry name" value="Sigma70_r2"/>
    <property type="match status" value="1"/>
</dbReference>
<evidence type="ECO:0000256" key="3">
    <source>
        <dbReference type="ARBA" id="ARBA00023082"/>
    </source>
</evidence>
<name>A0ABQ5R740_9ACTN</name>
<comment type="similarity">
    <text evidence="1">Belongs to the sigma-70 factor family. ECF subfamily.</text>
</comment>